<gene>
    <name evidence="3" type="ORF">NAEGRDRAFT_72420</name>
</gene>
<dbReference type="OrthoDB" id="10260327at2759"/>
<keyword evidence="2" id="KW-1133">Transmembrane helix</keyword>
<dbReference type="eggNOG" id="ENOG502SSZ8">
    <property type="taxonomic scope" value="Eukaryota"/>
</dbReference>
<feature type="transmembrane region" description="Helical" evidence="2">
    <location>
        <begin position="347"/>
        <end position="365"/>
    </location>
</feature>
<feature type="transmembrane region" description="Helical" evidence="2">
    <location>
        <begin position="153"/>
        <end position="179"/>
    </location>
</feature>
<dbReference type="AlphaFoldDB" id="D2VTT7"/>
<organism evidence="4">
    <name type="scientific">Naegleria gruberi</name>
    <name type="common">Amoeba</name>
    <dbReference type="NCBI Taxonomy" id="5762"/>
    <lineage>
        <taxon>Eukaryota</taxon>
        <taxon>Discoba</taxon>
        <taxon>Heterolobosea</taxon>
        <taxon>Tetramitia</taxon>
        <taxon>Eutetramitia</taxon>
        <taxon>Vahlkampfiidae</taxon>
        <taxon>Naegleria</taxon>
    </lineage>
</organism>
<feature type="transmembrane region" description="Helical" evidence="2">
    <location>
        <begin position="410"/>
        <end position="429"/>
    </location>
</feature>
<evidence type="ECO:0000256" key="1">
    <source>
        <dbReference type="SAM" id="MobiDB-lite"/>
    </source>
</evidence>
<evidence type="ECO:0000256" key="2">
    <source>
        <dbReference type="SAM" id="Phobius"/>
    </source>
</evidence>
<feature type="region of interest" description="Disordered" evidence="1">
    <location>
        <begin position="477"/>
        <end position="517"/>
    </location>
</feature>
<keyword evidence="2" id="KW-0812">Transmembrane</keyword>
<evidence type="ECO:0000313" key="3">
    <source>
        <dbReference type="EMBL" id="EFC39783.1"/>
    </source>
</evidence>
<feature type="transmembrane region" description="Helical" evidence="2">
    <location>
        <begin position="214"/>
        <end position="233"/>
    </location>
</feature>
<dbReference type="Proteomes" id="UP000006671">
    <property type="component" value="Unassembled WGS sequence"/>
</dbReference>
<dbReference type="GeneID" id="8854298"/>
<feature type="transmembrane region" description="Helical" evidence="2">
    <location>
        <begin position="280"/>
        <end position="304"/>
    </location>
</feature>
<dbReference type="VEuPathDB" id="AmoebaDB:NAEGRDRAFT_72420"/>
<feature type="compositionally biased region" description="Acidic residues" evidence="1">
    <location>
        <begin position="477"/>
        <end position="492"/>
    </location>
</feature>
<feature type="transmembrane region" description="Helical" evidence="2">
    <location>
        <begin position="310"/>
        <end position="327"/>
    </location>
</feature>
<protein>
    <submittedName>
        <fullName evidence="3">Predicted protein</fullName>
    </submittedName>
</protein>
<reference evidence="3 4" key="1">
    <citation type="journal article" date="2010" name="Cell">
        <title>The genome of Naegleria gruberi illuminates early eukaryotic versatility.</title>
        <authorList>
            <person name="Fritz-Laylin L.K."/>
            <person name="Prochnik S.E."/>
            <person name="Ginger M.L."/>
            <person name="Dacks J.B."/>
            <person name="Carpenter M.L."/>
            <person name="Field M.C."/>
            <person name="Kuo A."/>
            <person name="Paredez A."/>
            <person name="Chapman J."/>
            <person name="Pham J."/>
            <person name="Shu S."/>
            <person name="Neupane R."/>
            <person name="Cipriano M."/>
            <person name="Mancuso J."/>
            <person name="Tu H."/>
            <person name="Salamov A."/>
            <person name="Lindquist E."/>
            <person name="Shapiro H."/>
            <person name="Lucas S."/>
            <person name="Grigoriev I.V."/>
            <person name="Cande W.Z."/>
            <person name="Fulton C."/>
            <person name="Rokhsar D.S."/>
            <person name="Dawson S.C."/>
        </authorList>
    </citation>
    <scope>NUCLEOTIDE SEQUENCE [LARGE SCALE GENOMIC DNA]</scope>
    <source>
        <strain evidence="3 4">NEG-M</strain>
    </source>
</reference>
<feature type="transmembrane region" description="Helical" evidence="2">
    <location>
        <begin position="380"/>
        <end position="403"/>
    </location>
</feature>
<accession>D2VTT7</accession>
<evidence type="ECO:0000313" key="4">
    <source>
        <dbReference type="Proteomes" id="UP000006671"/>
    </source>
</evidence>
<dbReference type="OMA" id="TITGYLW"/>
<keyword evidence="2" id="KW-0472">Membrane</keyword>
<feature type="transmembrane region" description="Helical" evidence="2">
    <location>
        <begin position="435"/>
        <end position="454"/>
    </location>
</feature>
<feature type="compositionally biased region" description="Polar residues" evidence="1">
    <location>
        <begin position="82"/>
        <end position="93"/>
    </location>
</feature>
<keyword evidence="4" id="KW-1185">Reference proteome</keyword>
<sequence length="517" mass="58906">MSKQQLLEHSLEESSSLLISTTTVVENDEVSVLQVRKPPSQQQYELGKENGHEALNNSSSEENHDTIDYVHHYHHKQDEQDNIITSTNSSSYGDQEREKQSLTSRVSNLIDSMPILKSMLGWLACISVHTLYGTHPIFSRYLQSQSPNKFPPMLLVTSCHMAALLLYSPRILFLLIVYLRNKWKNRKNNKEGMNVNTQHHVVMKLSIFERIKKWIKFSLPLISFFCALLGRSFTNVVASKFTIPLFVQLFALSSPFTLAFVTVFVYNRWFIRDSHTKETFGLKAILSMIATFIGGAIIIIGSIVPKTDGISSSIVSSCCLVWYMLSLRYMKQEESQGNTISVTGEKLFIYQLLILVFIFAVPSAIFDDWTLWARLNSKDWGMFFGFTILVYMMANGLNILAIGLLGSTKVGSIIALRLISTIVFSSLILQESLKSIWQLLGCIIVLLSVTYFMYTESEQEMKTVTVQQVSSTHFPIQEEDEDDDETEMEDTTELIKKDPNENSIEQVKKRREGDIMV</sequence>
<dbReference type="InterPro" id="IPR037185">
    <property type="entry name" value="EmrE-like"/>
</dbReference>
<dbReference type="InParanoid" id="D2VTT7"/>
<dbReference type="SUPFAM" id="SSF103481">
    <property type="entry name" value="Multidrug resistance efflux transporter EmrE"/>
    <property type="match status" value="1"/>
</dbReference>
<dbReference type="RefSeq" id="XP_002672527.1">
    <property type="nucleotide sequence ID" value="XM_002672481.1"/>
</dbReference>
<feature type="region of interest" description="Disordered" evidence="1">
    <location>
        <begin position="78"/>
        <end position="98"/>
    </location>
</feature>
<name>D2VTT7_NAEGR</name>
<dbReference type="EMBL" id="GG738897">
    <property type="protein sequence ID" value="EFC39783.1"/>
    <property type="molecule type" value="Genomic_DNA"/>
</dbReference>
<dbReference type="KEGG" id="ngr:NAEGRDRAFT_72420"/>
<feature type="transmembrane region" description="Helical" evidence="2">
    <location>
        <begin position="245"/>
        <end position="268"/>
    </location>
</feature>
<proteinExistence type="predicted"/>
<feature type="transmembrane region" description="Helical" evidence="2">
    <location>
        <begin position="115"/>
        <end position="133"/>
    </location>
</feature>